<evidence type="ECO:0000313" key="2">
    <source>
        <dbReference type="Proteomes" id="UP000587527"/>
    </source>
</evidence>
<accession>A0A841BK73</accession>
<dbReference type="Proteomes" id="UP000587527">
    <property type="component" value="Unassembled WGS sequence"/>
</dbReference>
<protein>
    <submittedName>
        <fullName evidence="1">ABC-type uncharacterized transport system auxiliary subunit</fullName>
    </submittedName>
</protein>
<dbReference type="EMBL" id="JACHMN010000001">
    <property type="protein sequence ID" value="MBB5867579.1"/>
    <property type="molecule type" value="Genomic_DNA"/>
</dbReference>
<reference evidence="1 2" key="1">
    <citation type="submission" date="2020-08" db="EMBL/GenBank/DDBJ databases">
        <title>Sequencing the genomes of 1000 actinobacteria strains.</title>
        <authorList>
            <person name="Klenk H.-P."/>
        </authorList>
    </citation>
    <scope>NUCLEOTIDE SEQUENCE [LARGE SCALE GENOMIC DNA]</scope>
    <source>
        <strain evidence="1 2">DSM 45362</strain>
    </source>
</reference>
<name>A0A841BK73_9ACTN</name>
<organism evidence="1 2">
    <name type="scientific">Allocatelliglobosispora scoriae</name>
    <dbReference type="NCBI Taxonomy" id="643052"/>
    <lineage>
        <taxon>Bacteria</taxon>
        <taxon>Bacillati</taxon>
        <taxon>Actinomycetota</taxon>
        <taxon>Actinomycetes</taxon>
        <taxon>Micromonosporales</taxon>
        <taxon>Micromonosporaceae</taxon>
        <taxon>Allocatelliglobosispora</taxon>
    </lineage>
</organism>
<proteinExistence type="predicted"/>
<dbReference type="AlphaFoldDB" id="A0A841BK73"/>
<gene>
    <name evidence="1" type="ORF">F4553_000958</name>
</gene>
<evidence type="ECO:0000313" key="1">
    <source>
        <dbReference type="EMBL" id="MBB5867579.1"/>
    </source>
</evidence>
<sequence length="136" mass="14508">MTEPVDRTYDMLQRIGEFLKKLTPEKYEALLSGEAKLEVLPKGARITGAAPAKAAAPVELPVPANLIAADLAKFTDRASAVQYLKDLKLSKPQTVLLAKELGVAFKASATAAAVQGLVVDYTVGSRLRSDAILNSR</sequence>
<keyword evidence="2" id="KW-1185">Reference proteome</keyword>
<dbReference type="RefSeq" id="WP_184832504.1">
    <property type="nucleotide sequence ID" value="NZ_JACHMN010000001.1"/>
</dbReference>
<comment type="caution">
    <text evidence="1">The sequence shown here is derived from an EMBL/GenBank/DDBJ whole genome shotgun (WGS) entry which is preliminary data.</text>
</comment>